<accession>A0A7X6KUV8</accession>
<organism evidence="1 2">
    <name type="scientific">Cellulomonas denverensis</name>
    <dbReference type="NCBI Taxonomy" id="264297"/>
    <lineage>
        <taxon>Bacteria</taxon>
        <taxon>Bacillati</taxon>
        <taxon>Actinomycetota</taxon>
        <taxon>Actinomycetes</taxon>
        <taxon>Micrococcales</taxon>
        <taxon>Cellulomonadaceae</taxon>
        <taxon>Cellulomonas</taxon>
    </lineage>
</organism>
<sequence length="45" mass="4905">MFVRGADAAGLANWHGLVQSGQQADVTVNVLVGEEYRQRSITRFG</sequence>
<dbReference type="EMBL" id="JAAXOX010000003">
    <property type="protein sequence ID" value="NKY22701.1"/>
    <property type="molecule type" value="Genomic_DNA"/>
</dbReference>
<protein>
    <submittedName>
        <fullName evidence="1">Uncharacterized protein</fullName>
    </submittedName>
</protein>
<gene>
    <name evidence="1" type="ORF">HGA03_08485</name>
</gene>
<keyword evidence="2" id="KW-1185">Reference proteome</keyword>
<dbReference type="AlphaFoldDB" id="A0A7X6KUV8"/>
<comment type="caution">
    <text evidence="1">The sequence shown here is derived from an EMBL/GenBank/DDBJ whole genome shotgun (WGS) entry which is preliminary data.</text>
</comment>
<dbReference type="RefSeq" id="WP_168629810.1">
    <property type="nucleotide sequence ID" value="NZ_BONL01000004.1"/>
</dbReference>
<dbReference type="Proteomes" id="UP000581206">
    <property type="component" value="Unassembled WGS sequence"/>
</dbReference>
<name>A0A7X6KUV8_9CELL</name>
<evidence type="ECO:0000313" key="2">
    <source>
        <dbReference type="Proteomes" id="UP000581206"/>
    </source>
</evidence>
<reference evidence="1 2" key="1">
    <citation type="submission" date="2020-04" db="EMBL/GenBank/DDBJ databases">
        <title>MicrobeNet Type strains.</title>
        <authorList>
            <person name="Nicholson A.C."/>
        </authorList>
    </citation>
    <scope>NUCLEOTIDE SEQUENCE [LARGE SCALE GENOMIC DNA]</scope>
    <source>
        <strain evidence="1 2">ATCC BAA-788</strain>
    </source>
</reference>
<evidence type="ECO:0000313" key="1">
    <source>
        <dbReference type="EMBL" id="NKY22701.1"/>
    </source>
</evidence>
<proteinExistence type="predicted"/>